<accession>A0A6A5X202</accession>
<gene>
    <name evidence="2" type="ORF">P154DRAFT_570330</name>
</gene>
<feature type="region of interest" description="Disordered" evidence="1">
    <location>
        <begin position="64"/>
        <end position="90"/>
    </location>
</feature>
<reference evidence="2" key="1">
    <citation type="journal article" date="2020" name="Stud. Mycol.">
        <title>101 Dothideomycetes genomes: a test case for predicting lifestyles and emergence of pathogens.</title>
        <authorList>
            <person name="Haridas S."/>
            <person name="Albert R."/>
            <person name="Binder M."/>
            <person name="Bloem J."/>
            <person name="Labutti K."/>
            <person name="Salamov A."/>
            <person name="Andreopoulos B."/>
            <person name="Baker S."/>
            <person name="Barry K."/>
            <person name="Bills G."/>
            <person name="Bluhm B."/>
            <person name="Cannon C."/>
            <person name="Castanera R."/>
            <person name="Culley D."/>
            <person name="Daum C."/>
            <person name="Ezra D."/>
            <person name="Gonzalez J."/>
            <person name="Henrissat B."/>
            <person name="Kuo A."/>
            <person name="Liang C."/>
            <person name="Lipzen A."/>
            <person name="Lutzoni F."/>
            <person name="Magnuson J."/>
            <person name="Mondo S."/>
            <person name="Nolan M."/>
            <person name="Ohm R."/>
            <person name="Pangilinan J."/>
            <person name="Park H.-J."/>
            <person name="Ramirez L."/>
            <person name="Alfaro M."/>
            <person name="Sun H."/>
            <person name="Tritt A."/>
            <person name="Yoshinaga Y."/>
            <person name="Zwiers L.-H."/>
            <person name="Turgeon B."/>
            <person name="Goodwin S."/>
            <person name="Spatafora J."/>
            <person name="Crous P."/>
            <person name="Grigoriev I."/>
        </authorList>
    </citation>
    <scope>NUCLEOTIDE SEQUENCE</scope>
    <source>
        <strain evidence="2">CBS 123094</strain>
    </source>
</reference>
<dbReference type="OrthoDB" id="3798446at2759"/>
<dbReference type="Proteomes" id="UP000799779">
    <property type="component" value="Unassembled WGS sequence"/>
</dbReference>
<proteinExistence type="predicted"/>
<keyword evidence="3" id="KW-1185">Reference proteome</keyword>
<sequence length="559" mass="63437">MADNVLQANGTPSQPFQPDYGRRTVYELRCLMKCRGLPLPMGSALKNDLIAALQQHDIAAQTVAASGAQEAKRAREDDEEGADNGEPSPKAVKLEDYRLLTVTELRTLIRHHGISLGSYRKETMAVALEQWDANEPERTRAAEYERGLDEEARKEKLRAEEQDAQRVRSEELYRFWVAAAVEQNQLKIDLKEMLHSRAYQADPKRKSFLDLPGELRNKIYSLALFSGSDGLSKNKSYLIVYLPDARKFRLEQDHVHKIVHSMCESRGSINPEKVRLTRKQRERNLYVLQLLRQQREHTLYVLRLLGRVNNQIRAEATSLFWNSIDYGITSSCGHRLVKDHPSYFMVVERLMKFIGDSGRQATRSLSPSLVPHLDSTASGYHAFQNTLGYIATCGQLTRLSLFIEASLLLREDRSALEALFLTGDKFHSKGLTGFSTMLKSLSTLKTVAIATPQYVPDTLPELENEGPDLFLSFAFSGIRAVMLWFEIKEYLETEGLSSPEGVLSVYLPTYHLCGAHQDQVEEPNYALWLARGGNEWGKLVEVEISEDESSPHRCSDYTY</sequence>
<evidence type="ECO:0000313" key="3">
    <source>
        <dbReference type="Proteomes" id="UP000799779"/>
    </source>
</evidence>
<dbReference type="PANTHER" id="PTHR42085:SF2">
    <property type="entry name" value="F-BOX DOMAIN-CONTAINING PROTEIN"/>
    <property type="match status" value="1"/>
</dbReference>
<evidence type="ECO:0000313" key="2">
    <source>
        <dbReference type="EMBL" id="KAF2006265.1"/>
    </source>
</evidence>
<dbReference type="AlphaFoldDB" id="A0A6A5X202"/>
<protein>
    <submittedName>
        <fullName evidence="2">Uncharacterized protein</fullName>
    </submittedName>
</protein>
<dbReference type="PANTHER" id="PTHR42085">
    <property type="entry name" value="F-BOX DOMAIN-CONTAINING PROTEIN"/>
    <property type="match status" value="1"/>
</dbReference>
<dbReference type="InterPro" id="IPR038883">
    <property type="entry name" value="AN11006-like"/>
</dbReference>
<dbReference type="EMBL" id="ML977560">
    <property type="protein sequence ID" value="KAF2006265.1"/>
    <property type="molecule type" value="Genomic_DNA"/>
</dbReference>
<organism evidence="2 3">
    <name type="scientific">Amniculicola lignicola CBS 123094</name>
    <dbReference type="NCBI Taxonomy" id="1392246"/>
    <lineage>
        <taxon>Eukaryota</taxon>
        <taxon>Fungi</taxon>
        <taxon>Dikarya</taxon>
        <taxon>Ascomycota</taxon>
        <taxon>Pezizomycotina</taxon>
        <taxon>Dothideomycetes</taxon>
        <taxon>Pleosporomycetidae</taxon>
        <taxon>Pleosporales</taxon>
        <taxon>Amniculicolaceae</taxon>
        <taxon>Amniculicola</taxon>
    </lineage>
</organism>
<evidence type="ECO:0000256" key="1">
    <source>
        <dbReference type="SAM" id="MobiDB-lite"/>
    </source>
</evidence>
<name>A0A6A5X202_9PLEO</name>